<dbReference type="PANTHER" id="PTHR42711">
    <property type="entry name" value="ABC TRANSPORTER ATP-BINDING PROTEIN"/>
    <property type="match status" value="1"/>
</dbReference>
<proteinExistence type="inferred from homology"/>
<gene>
    <name evidence="8" type="ORF">JOF33_001483</name>
</gene>
<accession>A0ABS4U8Z3</accession>
<comment type="subcellular location">
    <subcellularLocation>
        <location evidence="1">Cell membrane</location>
        <topology evidence="1">Peripheral membrane protein</topology>
    </subcellularLocation>
</comment>
<protein>
    <submittedName>
        <fullName evidence="8">ABC-type multidrug transport system ATPase subunit</fullName>
    </submittedName>
</protein>
<dbReference type="SUPFAM" id="SSF52540">
    <property type="entry name" value="P-loop containing nucleoside triphosphate hydrolases"/>
    <property type="match status" value="1"/>
</dbReference>
<evidence type="ECO:0000259" key="7">
    <source>
        <dbReference type="PROSITE" id="PS50893"/>
    </source>
</evidence>
<dbReference type="RefSeq" id="WP_209653250.1">
    <property type="nucleotide sequence ID" value="NZ_CP047357.1"/>
</dbReference>
<evidence type="ECO:0000256" key="2">
    <source>
        <dbReference type="ARBA" id="ARBA00005417"/>
    </source>
</evidence>
<comment type="caution">
    <text evidence="8">The sequence shown here is derived from an EMBL/GenBank/DDBJ whole genome shotgun (WGS) entry which is preliminary data.</text>
</comment>
<evidence type="ECO:0000256" key="3">
    <source>
        <dbReference type="ARBA" id="ARBA00022448"/>
    </source>
</evidence>
<evidence type="ECO:0000313" key="8">
    <source>
        <dbReference type="EMBL" id="MBP2332784.1"/>
    </source>
</evidence>
<dbReference type="PROSITE" id="PS50893">
    <property type="entry name" value="ABC_TRANSPORTER_2"/>
    <property type="match status" value="1"/>
</dbReference>
<evidence type="ECO:0000313" key="9">
    <source>
        <dbReference type="Proteomes" id="UP001519305"/>
    </source>
</evidence>
<organism evidence="8 9">
    <name type="scientific">Corynebacterium freneyi</name>
    <dbReference type="NCBI Taxonomy" id="134034"/>
    <lineage>
        <taxon>Bacteria</taxon>
        <taxon>Bacillati</taxon>
        <taxon>Actinomycetota</taxon>
        <taxon>Actinomycetes</taxon>
        <taxon>Mycobacteriales</taxon>
        <taxon>Corynebacteriaceae</taxon>
        <taxon>Corynebacterium</taxon>
    </lineage>
</organism>
<evidence type="ECO:0000256" key="4">
    <source>
        <dbReference type="ARBA" id="ARBA00022741"/>
    </source>
</evidence>
<dbReference type="InterPro" id="IPR003593">
    <property type="entry name" value="AAA+_ATPase"/>
</dbReference>
<keyword evidence="6" id="KW-0046">Antibiotic resistance</keyword>
<name>A0ABS4U8Z3_9CORY</name>
<dbReference type="InterPro" id="IPR050763">
    <property type="entry name" value="ABC_transporter_ATP-binding"/>
</dbReference>
<reference evidence="8 9" key="1">
    <citation type="submission" date="2021-03" db="EMBL/GenBank/DDBJ databases">
        <title>Sequencing the genomes of 1000 actinobacteria strains.</title>
        <authorList>
            <person name="Klenk H.-P."/>
        </authorList>
    </citation>
    <scope>NUCLEOTIDE SEQUENCE [LARGE SCALE GENOMIC DNA]</scope>
    <source>
        <strain evidence="8 9">DSM 44506</strain>
    </source>
</reference>
<dbReference type="Pfam" id="PF00005">
    <property type="entry name" value="ABC_tran"/>
    <property type="match status" value="1"/>
</dbReference>
<dbReference type="SMART" id="SM00382">
    <property type="entry name" value="AAA"/>
    <property type="match status" value="1"/>
</dbReference>
<feature type="domain" description="ABC transporter" evidence="7">
    <location>
        <begin position="3"/>
        <end position="233"/>
    </location>
</feature>
<keyword evidence="4" id="KW-0547">Nucleotide-binding</keyword>
<evidence type="ECO:0000256" key="1">
    <source>
        <dbReference type="ARBA" id="ARBA00004202"/>
    </source>
</evidence>
<dbReference type="InterPro" id="IPR003439">
    <property type="entry name" value="ABC_transporter-like_ATP-bd"/>
</dbReference>
<keyword evidence="5" id="KW-0067">ATP-binding</keyword>
<evidence type="ECO:0000256" key="6">
    <source>
        <dbReference type="ARBA" id="ARBA00023251"/>
    </source>
</evidence>
<dbReference type="PANTHER" id="PTHR42711:SF5">
    <property type="entry name" value="ABC TRANSPORTER ATP-BINDING PROTEIN NATA"/>
    <property type="match status" value="1"/>
</dbReference>
<sequence>MSIIARNVRRTFGDHVAVDHADVDVAPGRITGLIGPNGSGKTTLLLVLAGLLAPDAGSVEVAGADPSADGPGARARIGWMPDQVGTWETLTSHEIVASFGRLYGLPRGDADARATELLAEVGLSEFAGERVRVLSRGQKQRLSLARALVHDPAVLLLDEPASGLDPDSRVALRRILRRRADAGAAIIVSSHILPELEEMVDDVIMMRDGRTVLADSDARAPLWRLAVAGPGEALRGWADTEDPALGIVLGGSAPGDGPGMEWADFSAEPQEASAALARALAVGVVVASFGRRTLESRYLEWGARR</sequence>
<comment type="similarity">
    <text evidence="2">Belongs to the ABC transporter superfamily.</text>
</comment>
<keyword evidence="3" id="KW-0813">Transport</keyword>
<dbReference type="EMBL" id="JAGINY010000001">
    <property type="protein sequence ID" value="MBP2332784.1"/>
    <property type="molecule type" value="Genomic_DNA"/>
</dbReference>
<dbReference type="Gene3D" id="3.40.50.300">
    <property type="entry name" value="P-loop containing nucleotide triphosphate hydrolases"/>
    <property type="match status" value="1"/>
</dbReference>
<evidence type="ECO:0000256" key="5">
    <source>
        <dbReference type="ARBA" id="ARBA00022840"/>
    </source>
</evidence>
<dbReference type="InterPro" id="IPR027417">
    <property type="entry name" value="P-loop_NTPase"/>
</dbReference>
<keyword evidence="9" id="KW-1185">Reference proteome</keyword>
<dbReference type="Proteomes" id="UP001519305">
    <property type="component" value="Unassembled WGS sequence"/>
</dbReference>